<dbReference type="InterPro" id="IPR036390">
    <property type="entry name" value="WH_DNA-bd_sf"/>
</dbReference>
<dbReference type="Gene3D" id="1.10.10.10">
    <property type="entry name" value="Winged helix-like DNA-binding domain superfamily/Winged helix DNA-binding domain"/>
    <property type="match status" value="1"/>
</dbReference>
<protein>
    <recommendedName>
        <fullName evidence="8">Arginine repressor</fullName>
    </recommendedName>
</protein>
<keyword evidence="7 8" id="KW-0804">Transcription</keyword>
<proteinExistence type="inferred from homology"/>
<evidence type="ECO:0000259" key="9">
    <source>
        <dbReference type="Pfam" id="PF01316"/>
    </source>
</evidence>
<evidence type="ECO:0000256" key="8">
    <source>
        <dbReference type="HAMAP-Rule" id="MF_00173"/>
    </source>
</evidence>
<comment type="pathway">
    <text evidence="8">Amino-acid biosynthesis; L-arginine biosynthesis [regulation].</text>
</comment>
<dbReference type="InterPro" id="IPR020899">
    <property type="entry name" value="Arg_repress_C"/>
</dbReference>
<reference evidence="12" key="1">
    <citation type="journal article" date="2019" name="Int. J. Syst. Evol. Microbiol.">
        <title>The Global Catalogue of Microorganisms (GCM) 10K type strain sequencing project: providing services to taxonomists for standard genome sequencing and annotation.</title>
        <authorList>
            <consortium name="The Broad Institute Genomics Platform"/>
            <consortium name="The Broad Institute Genome Sequencing Center for Infectious Disease"/>
            <person name="Wu L."/>
            <person name="Ma J."/>
        </authorList>
    </citation>
    <scope>NUCLEOTIDE SEQUENCE [LARGE SCALE GENOMIC DNA]</scope>
    <source>
        <strain evidence="12">CGMCC 1.15277</strain>
    </source>
</reference>
<comment type="subcellular location">
    <subcellularLocation>
        <location evidence="1 8">Cytoplasm</location>
    </subcellularLocation>
</comment>
<dbReference type="SUPFAM" id="SSF46785">
    <property type="entry name" value="Winged helix' DNA-binding domain"/>
    <property type="match status" value="1"/>
</dbReference>
<dbReference type="PANTHER" id="PTHR34471:SF1">
    <property type="entry name" value="ARGININE REPRESSOR"/>
    <property type="match status" value="1"/>
</dbReference>
<dbReference type="RefSeq" id="WP_343884569.1">
    <property type="nucleotide sequence ID" value="NZ_BAAAKI010000002.1"/>
</dbReference>
<dbReference type="InterPro" id="IPR036251">
    <property type="entry name" value="Arg_repress_C_sf"/>
</dbReference>
<keyword evidence="6 8" id="KW-0238">DNA-binding</keyword>
<feature type="domain" description="Arginine repressor C-terminal" evidence="10">
    <location>
        <begin position="85"/>
        <end position="150"/>
    </location>
</feature>
<evidence type="ECO:0000256" key="1">
    <source>
        <dbReference type="ARBA" id="ARBA00004496"/>
    </source>
</evidence>
<sequence>MTSRATRQARVLALVEAGEVSSQAELAELLAQEGISVSQGTLSKDLLEVGAVRIRGSKGNLVYAAPGAPTADFAAAEAKLAKLCQEVLLGAHASTNLVVLRTPPGAAQYFASAIDRAEWPEIMGTIAGDDTVLLIAQAPDGGDDLAARFMEMGGSGRPVEQEGSTSA</sequence>
<keyword evidence="5 8" id="KW-0805">Transcription regulation</keyword>
<keyword evidence="8" id="KW-0055">Arginine biosynthesis</keyword>
<evidence type="ECO:0000256" key="6">
    <source>
        <dbReference type="ARBA" id="ARBA00023125"/>
    </source>
</evidence>
<accession>A0ABW1WZT5</accession>
<keyword evidence="4 8" id="KW-0678">Repressor</keyword>
<comment type="similarity">
    <text evidence="2 8">Belongs to the ArgR family.</text>
</comment>
<dbReference type="SUPFAM" id="SSF55252">
    <property type="entry name" value="C-terminal domain of arginine repressor"/>
    <property type="match status" value="1"/>
</dbReference>
<comment type="function">
    <text evidence="8">Regulates arginine biosynthesis genes.</text>
</comment>
<dbReference type="Pfam" id="PF02863">
    <property type="entry name" value="Arg_repressor_C"/>
    <property type="match status" value="1"/>
</dbReference>
<keyword evidence="12" id="KW-1185">Reference proteome</keyword>
<feature type="domain" description="Arginine repressor DNA-binding" evidence="9">
    <location>
        <begin position="3"/>
        <end position="65"/>
    </location>
</feature>
<comment type="caution">
    <text evidence="11">The sequence shown here is derived from an EMBL/GenBank/DDBJ whole genome shotgun (WGS) entry which is preliminary data.</text>
</comment>
<dbReference type="Proteomes" id="UP001596266">
    <property type="component" value="Unassembled WGS sequence"/>
</dbReference>
<keyword evidence="8" id="KW-0028">Amino-acid biosynthesis</keyword>
<dbReference type="InterPro" id="IPR001669">
    <property type="entry name" value="Arg_repress"/>
</dbReference>
<name>A0ABW1WZT5_9ACTN</name>
<evidence type="ECO:0000256" key="5">
    <source>
        <dbReference type="ARBA" id="ARBA00023015"/>
    </source>
</evidence>
<evidence type="ECO:0000256" key="4">
    <source>
        <dbReference type="ARBA" id="ARBA00022491"/>
    </source>
</evidence>
<dbReference type="EMBL" id="JBHSUA010000007">
    <property type="protein sequence ID" value="MFC6395868.1"/>
    <property type="molecule type" value="Genomic_DNA"/>
</dbReference>
<evidence type="ECO:0000256" key="3">
    <source>
        <dbReference type="ARBA" id="ARBA00022490"/>
    </source>
</evidence>
<evidence type="ECO:0000313" key="11">
    <source>
        <dbReference type="EMBL" id="MFC6395868.1"/>
    </source>
</evidence>
<dbReference type="PANTHER" id="PTHR34471">
    <property type="entry name" value="ARGININE REPRESSOR"/>
    <property type="match status" value="1"/>
</dbReference>
<evidence type="ECO:0000256" key="7">
    <source>
        <dbReference type="ARBA" id="ARBA00023163"/>
    </source>
</evidence>
<gene>
    <name evidence="8" type="primary">argR</name>
    <name evidence="11" type="ORF">ACFP57_02500</name>
</gene>
<evidence type="ECO:0000259" key="10">
    <source>
        <dbReference type="Pfam" id="PF02863"/>
    </source>
</evidence>
<evidence type="ECO:0000256" key="2">
    <source>
        <dbReference type="ARBA" id="ARBA00008316"/>
    </source>
</evidence>
<dbReference type="PRINTS" id="PR01467">
    <property type="entry name" value="ARGREPRESSOR"/>
</dbReference>
<keyword evidence="3 8" id="KW-0963">Cytoplasm</keyword>
<dbReference type="InterPro" id="IPR036388">
    <property type="entry name" value="WH-like_DNA-bd_sf"/>
</dbReference>
<dbReference type="HAMAP" id="MF_00173">
    <property type="entry name" value="Arg_repressor"/>
    <property type="match status" value="1"/>
</dbReference>
<dbReference type="InterPro" id="IPR020900">
    <property type="entry name" value="Arg_repress_DNA-bd"/>
</dbReference>
<organism evidence="11 12">
    <name type="scientific">Luteococcus sanguinis</name>
    <dbReference type="NCBI Taxonomy" id="174038"/>
    <lineage>
        <taxon>Bacteria</taxon>
        <taxon>Bacillati</taxon>
        <taxon>Actinomycetota</taxon>
        <taxon>Actinomycetes</taxon>
        <taxon>Propionibacteriales</taxon>
        <taxon>Propionibacteriaceae</taxon>
        <taxon>Luteococcus</taxon>
    </lineage>
</organism>
<dbReference type="Pfam" id="PF01316">
    <property type="entry name" value="Arg_repressor"/>
    <property type="match status" value="1"/>
</dbReference>
<evidence type="ECO:0000313" key="12">
    <source>
        <dbReference type="Proteomes" id="UP001596266"/>
    </source>
</evidence>
<dbReference type="Gene3D" id="3.30.1360.40">
    <property type="match status" value="1"/>
</dbReference>